<keyword evidence="3 6" id="KW-1133">Transmembrane helix</keyword>
<dbReference type="RefSeq" id="XP_015589725.1">
    <property type="nucleotide sequence ID" value="XM_015734239.2"/>
</dbReference>
<dbReference type="PANTHER" id="PTHR16296">
    <property type="entry name" value="UNCHARACTERIZED HYPOTHALAMUS PROTEIN HT007"/>
    <property type="match status" value="1"/>
</dbReference>
<evidence type="ECO:0000256" key="6">
    <source>
        <dbReference type="SAM" id="Phobius"/>
    </source>
</evidence>
<dbReference type="GO" id="GO:0032981">
    <property type="term" value="P:mitochondrial respiratory chain complex I assembly"/>
    <property type="evidence" value="ECO:0007669"/>
    <property type="project" value="TreeGrafter"/>
</dbReference>
<sequence length="219" mass="25186">MAVLRRASEDLPKNAVILDTNEAIRFQWNYIFDYQPKYEMWPFRYGLPMLSIFAGASTMYINSCFRQGYRLKQYGRVASYLPLTVAPTFLGFILQRKCVTDEILLQTVPCPLCLYSRAVGIQLAAGILYPMGLAPIGNIMIALRYATVRIPEIKDFKGHLTLFKKVTKPLISRLPYLVCAHMITAVFITNREMKAFTCFYDKLLREEEAITEMSKSYES</sequence>
<gene>
    <name evidence="8" type="primary">LOC107265138</name>
</gene>
<feature type="transmembrane region" description="Helical" evidence="6">
    <location>
        <begin position="77"/>
        <end position="94"/>
    </location>
</feature>
<evidence type="ECO:0000256" key="5">
    <source>
        <dbReference type="ARBA" id="ARBA00023136"/>
    </source>
</evidence>
<dbReference type="GO" id="GO:0031966">
    <property type="term" value="C:mitochondrial membrane"/>
    <property type="evidence" value="ECO:0007669"/>
    <property type="project" value="UniProtKB-SubCell"/>
</dbReference>
<dbReference type="InterPro" id="IPR009801">
    <property type="entry name" value="TMEM126"/>
</dbReference>
<evidence type="ECO:0000313" key="8">
    <source>
        <dbReference type="RefSeq" id="XP_015589725.1"/>
    </source>
</evidence>
<keyword evidence="2 6" id="KW-0812">Transmembrane</keyword>
<proteinExistence type="predicted"/>
<evidence type="ECO:0000256" key="2">
    <source>
        <dbReference type="ARBA" id="ARBA00022692"/>
    </source>
</evidence>
<dbReference type="PANTHER" id="PTHR16296:SF2">
    <property type="entry name" value="TRANSMEMBRANE PROTEIN 126A"/>
    <property type="match status" value="1"/>
</dbReference>
<name>A0AAJ7FFT8_CEPCN</name>
<dbReference type="KEGG" id="ccin:107265138"/>
<evidence type="ECO:0000256" key="1">
    <source>
        <dbReference type="ARBA" id="ARBA00004225"/>
    </source>
</evidence>
<evidence type="ECO:0000256" key="3">
    <source>
        <dbReference type="ARBA" id="ARBA00022989"/>
    </source>
</evidence>
<keyword evidence="5 6" id="KW-0472">Membrane</keyword>
<dbReference type="AlphaFoldDB" id="A0AAJ7FFT8"/>
<feature type="transmembrane region" description="Helical" evidence="6">
    <location>
        <begin position="45"/>
        <end position="65"/>
    </location>
</feature>
<evidence type="ECO:0000313" key="7">
    <source>
        <dbReference type="Proteomes" id="UP000694920"/>
    </source>
</evidence>
<keyword evidence="7" id="KW-1185">Reference proteome</keyword>
<accession>A0AAJ7FFT8</accession>
<dbReference type="Proteomes" id="UP000694920">
    <property type="component" value="Unplaced"/>
</dbReference>
<keyword evidence="4" id="KW-0496">Mitochondrion</keyword>
<dbReference type="GeneID" id="107265138"/>
<organism evidence="7 8">
    <name type="scientific">Cephus cinctus</name>
    <name type="common">Wheat stem sawfly</name>
    <dbReference type="NCBI Taxonomy" id="211228"/>
    <lineage>
        <taxon>Eukaryota</taxon>
        <taxon>Metazoa</taxon>
        <taxon>Ecdysozoa</taxon>
        <taxon>Arthropoda</taxon>
        <taxon>Hexapoda</taxon>
        <taxon>Insecta</taxon>
        <taxon>Pterygota</taxon>
        <taxon>Neoptera</taxon>
        <taxon>Endopterygota</taxon>
        <taxon>Hymenoptera</taxon>
        <taxon>Cephoidea</taxon>
        <taxon>Cephidae</taxon>
        <taxon>Cephus</taxon>
    </lineage>
</organism>
<protein>
    <submittedName>
        <fullName evidence="8">Uncharacterized protein LOC107265138</fullName>
    </submittedName>
</protein>
<comment type="subcellular location">
    <subcellularLocation>
        <location evidence="1">Mitochondrion membrane</location>
        <topology evidence="1">Multi-pass membrane protein</topology>
    </subcellularLocation>
</comment>
<reference evidence="8" key="1">
    <citation type="submission" date="2025-08" db="UniProtKB">
        <authorList>
            <consortium name="RefSeq"/>
        </authorList>
    </citation>
    <scope>IDENTIFICATION</scope>
</reference>
<dbReference type="Pfam" id="PF07114">
    <property type="entry name" value="TMEM126"/>
    <property type="match status" value="1"/>
</dbReference>
<feature type="transmembrane region" description="Helical" evidence="6">
    <location>
        <begin position="114"/>
        <end position="134"/>
    </location>
</feature>
<evidence type="ECO:0000256" key="4">
    <source>
        <dbReference type="ARBA" id="ARBA00023128"/>
    </source>
</evidence>